<evidence type="ECO:0000256" key="3">
    <source>
        <dbReference type="ARBA" id="ARBA00023315"/>
    </source>
</evidence>
<keyword evidence="2" id="KW-0677">Repeat</keyword>
<dbReference type="InterPro" id="IPR018357">
    <property type="entry name" value="Hexapep_transf_CS"/>
</dbReference>
<keyword evidence="5" id="KW-1185">Reference proteome</keyword>
<dbReference type="InterPro" id="IPR011004">
    <property type="entry name" value="Trimer_LpxA-like_sf"/>
</dbReference>
<dbReference type="SUPFAM" id="SSF51161">
    <property type="entry name" value="Trimeric LpxA-like enzymes"/>
    <property type="match status" value="1"/>
</dbReference>
<dbReference type="PROSITE" id="PS00101">
    <property type="entry name" value="HEXAPEP_TRANSFERASES"/>
    <property type="match status" value="1"/>
</dbReference>
<comment type="caution">
    <text evidence="4">The sequence shown here is derived from an EMBL/GenBank/DDBJ whole genome shotgun (WGS) entry which is preliminary data.</text>
</comment>
<proteinExistence type="predicted"/>
<protein>
    <submittedName>
        <fullName evidence="4">DapH/DapD/GlmU-related protein</fullName>
    </submittedName>
</protein>
<dbReference type="PIRSF" id="PIRSF000441">
    <property type="entry name" value="CysE"/>
    <property type="match status" value="1"/>
</dbReference>
<dbReference type="RefSeq" id="WP_341409793.1">
    <property type="nucleotide sequence ID" value="NZ_JBBUTH010000003.1"/>
</dbReference>
<dbReference type="Gene3D" id="2.160.10.10">
    <property type="entry name" value="Hexapeptide repeat proteins"/>
    <property type="match status" value="1"/>
</dbReference>
<sequence>MMPIYRLAHWLHVHAVPLLPRLLYLLNRVVFGVVLPASTEIGAQTRFGYSGLGTVVHGRAVLGRRVNVGTNVTIGGRSGHAQVPVIGDDVEIGSGAKILGPVRVGDRAKIGANAVVLQDVAPGDVVVGIPARPVQQRGGRGA</sequence>
<dbReference type="Proteomes" id="UP001365405">
    <property type="component" value="Unassembled WGS sequence"/>
</dbReference>
<dbReference type="EMBL" id="JBBUTH010000003">
    <property type="protein sequence ID" value="MEK8050126.1"/>
    <property type="molecule type" value="Genomic_DNA"/>
</dbReference>
<name>A0ABU9CE14_9BURK</name>
<evidence type="ECO:0000256" key="1">
    <source>
        <dbReference type="ARBA" id="ARBA00022679"/>
    </source>
</evidence>
<evidence type="ECO:0000313" key="5">
    <source>
        <dbReference type="Proteomes" id="UP001365405"/>
    </source>
</evidence>
<accession>A0ABU9CE14</accession>
<keyword evidence="1" id="KW-0808">Transferase</keyword>
<dbReference type="InterPro" id="IPR005881">
    <property type="entry name" value="Ser_O-AcTrfase"/>
</dbReference>
<dbReference type="Pfam" id="PF00132">
    <property type="entry name" value="Hexapep"/>
    <property type="match status" value="1"/>
</dbReference>
<evidence type="ECO:0000313" key="4">
    <source>
        <dbReference type="EMBL" id="MEK8050126.1"/>
    </source>
</evidence>
<dbReference type="InterPro" id="IPR001451">
    <property type="entry name" value="Hexapep"/>
</dbReference>
<evidence type="ECO:0000256" key="2">
    <source>
        <dbReference type="ARBA" id="ARBA00022737"/>
    </source>
</evidence>
<keyword evidence="3" id="KW-0012">Acyltransferase</keyword>
<gene>
    <name evidence="4" type="ORF">AACH10_07740</name>
</gene>
<reference evidence="4 5" key="1">
    <citation type="submission" date="2024-04" db="EMBL/GenBank/DDBJ databases">
        <title>Novel species of the genus Ideonella isolated from streams.</title>
        <authorList>
            <person name="Lu H."/>
        </authorList>
    </citation>
    <scope>NUCLEOTIDE SEQUENCE [LARGE SCALE GENOMIC DNA]</scope>
    <source>
        <strain evidence="4 5">DXS22W</strain>
    </source>
</reference>
<organism evidence="4 5">
    <name type="scientific">Pseudaquabacterium inlustre</name>
    <dbReference type="NCBI Taxonomy" id="2984192"/>
    <lineage>
        <taxon>Bacteria</taxon>
        <taxon>Pseudomonadati</taxon>
        <taxon>Pseudomonadota</taxon>
        <taxon>Betaproteobacteria</taxon>
        <taxon>Burkholderiales</taxon>
        <taxon>Sphaerotilaceae</taxon>
        <taxon>Pseudaquabacterium</taxon>
    </lineage>
</organism>
<dbReference type="PANTHER" id="PTHR42811">
    <property type="entry name" value="SERINE ACETYLTRANSFERASE"/>
    <property type="match status" value="1"/>
</dbReference>